<dbReference type="SUPFAM" id="SSF56672">
    <property type="entry name" value="DNA/RNA polymerases"/>
    <property type="match status" value="1"/>
</dbReference>
<dbReference type="PANTHER" id="PTHR33064">
    <property type="entry name" value="POL PROTEIN"/>
    <property type="match status" value="1"/>
</dbReference>
<feature type="region of interest" description="Disordered" evidence="1">
    <location>
        <begin position="48"/>
        <end position="71"/>
    </location>
</feature>
<dbReference type="Gramene" id="Solyc07g025245.1.1">
    <property type="protein sequence ID" value="Solyc07g025245.1.1"/>
    <property type="gene ID" value="Solyc07g025245.1"/>
</dbReference>
<evidence type="ECO:0000256" key="1">
    <source>
        <dbReference type="SAM" id="MobiDB-lite"/>
    </source>
</evidence>
<evidence type="ECO:0000313" key="4">
    <source>
        <dbReference type="Proteomes" id="UP000004994"/>
    </source>
</evidence>
<dbReference type="AlphaFoldDB" id="A0A3Q7I3W3"/>
<dbReference type="Proteomes" id="UP000004994">
    <property type="component" value="Chromosome 7"/>
</dbReference>
<accession>A0A3Q7I3W3</accession>
<evidence type="ECO:0000259" key="2">
    <source>
        <dbReference type="Pfam" id="PF00078"/>
    </source>
</evidence>
<dbReference type="InterPro" id="IPR043128">
    <property type="entry name" value="Rev_trsase/Diguanyl_cyclase"/>
</dbReference>
<protein>
    <recommendedName>
        <fullName evidence="2">Reverse transcriptase domain-containing protein</fullName>
    </recommendedName>
</protein>
<feature type="domain" description="Reverse transcriptase" evidence="2">
    <location>
        <begin position="143"/>
        <end position="231"/>
    </location>
</feature>
<keyword evidence="4" id="KW-1185">Reference proteome</keyword>
<dbReference type="FunFam" id="3.30.70.270:FF:000020">
    <property type="entry name" value="Transposon Tf2-6 polyprotein-like Protein"/>
    <property type="match status" value="1"/>
</dbReference>
<evidence type="ECO:0000313" key="3">
    <source>
        <dbReference type="EnsemblPlants" id="Solyc07g025245.1.1"/>
    </source>
</evidence>
<dbReference type="Pfam" id="PF00078">
    <property type="entry name" value="RVT_1"/>
    <property type="match status" value="1"/>
</dbReference>
<dbReference type="PANTHER" id="PTHR33064:SF37">
    <property type="entry name" value="RIBONUCLEASE H"/>
    <property type="match status" value="1"/>
</dbReference>
<name>A0A3Q7I3W3_SOLLC</name>
<dbReference type="InterPro" id="IPR043502">
    <property type="entry name" value="DNA/RNA_pol_sf"/>
</dbReference>
<dbReference type="Gene3D" id="3.30.70.270">
    <property type="match status" value="2"/>
</dbReference>
<dbReference type="EnsemblPlants" id="Solyc07g025245.1.1">
    <property type="protein sequence ID" value="Solyc07g025245.1.1"/>
    <property type="gene ID" value="Solyc07g025245.1"/>
</dbReference>
<proteinExistence type="predicted"/>
<reference evidence="3" key="2">
    <citation type="submission" date="2019-01" db="UniProtKB">
        <authorList>
            <consortium name="EnsemblPlants"/>
        </authorList>
    </citation>
    <scope>IDENTIFICATION</scope>
    <source>
        <strain evidence="3">cv. Heinz 1706</strain>
    </source>
</reference>
<sequence>MVNTRFSTWQSQDVPNVESLVQQLCAIASKLNTIDSLATDVASLKVHTSHNQQEEISHRTRNRGKRPNVWQEEEEDIDNTRWLKNPPRRLYTKMDFPILEKGDPMGWILKVMRLITSLGSIVNKLCSIGKNLLKHYKKIMGCRVSKFEQSYDFGLINAPSTFQCVMNDMFRPHMCKLILVFFDDILVNNQTFEQHISHLELAFKLLRDSCYYAKTSKCSSGKVHISFLGHKKGVGVDRDKVQAVLEWPVPINLKKLRGFLKLTSYYRRFLKGYRMMARPLTELTKKNDFQWSNSVENAFQLLKKALIIVLILQILDLTQPFVVEVDALQNE</sequence>
<dbReference type="InterPro" id="IPR000477">
    <property type="entry name" value="RT_dom"/>
</dbReference>
<organism evidence="3">
    <name type="scientific">Solanum lycopersicum</name>
    <name type="common">Tomato</name>
    <name type="synonym">Lycopersicon esculentum</name>
    <dbReference type="NCBI Taxonomy" id="4081"/>
    <lineage>
        <taxon>Eukaryota</taxon>
        <taxon>Viridiplantae</taxon>
        <taxon>Streptophyta</taxon>
        <taxon>Embryophyta</taxon>
        <taxon>Tracheophyta</taxon>
        <taxon>Spermatophyta</taxon>
        <taxon>Magnoliopsida</taxon>
        <taxon>eudicotyledons</taxon>
        <taxon>Gunneridae</taxon>
        <taxon>Pentapetalae</taxon>
        <taxon>asterids</taxon>
        <taxon>lamiids</taxon>
        <taxon>Solanales</taxon>
        <taxon>Solanaceae</taxon>
        <taxon>Solanoideae</taxon>
        <taxon>Solaneae</taxon>
        <taxon>Solanum</taxon>
        <taxon>Solanum subgen. Lycopersicon</taxon>
    </lineage>
</organism>
<reference evidence="3" key="1">
    <citation type="journal article" date="2012" name="Nature">
        <title>The tomato genome sequence provides insights into fleshy fruit evolution.</title>
        <authorList>
            <consortium name="Tomato Genome Consortium"/>
        </authorList>
    </citation>
    <scope>NUCLEOTIDE SEQUENCE [LARGE SCALE GENOMIC DNA]</scope>
    <source>
        <strain evidence="3">cv. Heinz 1706</strain>
    </source>
</reference>
<dbReference type="InParanoid" id="A0A3Q7I3W3"/>
<dbReference type="InterPro" id="IPR051320">
    <property type="entry name" value="Viral_Replic_Matur_Polypro"/>
</dbReference>
<dbReference type="STRING" id="4081.A0A3Q7I3W3"/>